<dbReference type="GO" id="GO:0005509">
    <property type="term" value="F:calcium ion binding"/>
    <property type="evidence" value="ECO:0007669"/>
    <property type="project" value="InterPro"/>
</dbReference>
<evidence type="ECO:0000259" key="3">
    <source>
        <dbReference type="PROSITE" id="PS50222"/>
    </source>
</evidence>
<comment type="caution">
    <text evidence="4">The sequence shown here is derived from an EMBL/GenBank/DDBJ whole genome shotgun (WGS) entry which is preliminary data.</text>
</comment>
<dbReference type="Proteomes" id="UP000807716">
    <property type="component" value="Unassembled WGS sequence"/>
</dbReference>
<dbReference type="Gene3D" id="1.10.238.10">
    <property type="entry name" value="EF-hand"/>
    <property type="match status" value="2"/>
</dbReference>
<evidence type="ECO:0000313" key="5">
    <source>
        <dbReference type="Proteomes" id="UP000807716"/>
    </source>
</evidence>
<evidence type="ECO:0000256" key="2">
    <source>
        <dbReference type="ARBA" id="ARBA00022837"/>
    </source>
</evidence>
<dbReference type="SUPFAM" id="SSF47473">
    <property type="entry name" value="EF-hand"/>
    <property type="match status" value="1"/>
</dbReference>
<dbReference type="AlphaFoldDB" id="A0A9P6PXT2"/>
<evidence type="ECO:0000313" key="4">
    <source>
        <dbReference type="EMBL" id="KAG0256305.1"/>
    </source>
</evidence>
<dbReference type="OrthoDB" id="26525at2759"/>
<reference evidence="4" key="1">
    <citation type="journal article" date="2020" name="Fungal Divers.">
        <title>Resolving the Mortierellaceae phylogeny through synthesis of multi-gene phylogenetics and phylogenomics.</title>
        <authorList>
            <person name="Vandepol N."/>
            <person name="Liber J."/>
            <person name="Desiro A."/>
            <person name="Na H."/>
            <person name="Kennedy M."/>
            <person name="Barry K."/>
            <person name="Grigoriev I.V."/>
            <person name="Miller A.N."/>
            <person name="O'Donnell K."/>
            <person name="Stajich J.E."/>
            <person name="Bonito G."/>
        </authorList>
    </citation>
    <scope>NUCLEOTIDE SEQUENCE</scope>
    <source>
        <strain evidence="4">BC1065</strain>
    </source>
</reference>
<gene>
    <name evidence="4" type="primary">CALML3</name>
    <name evidence="4" type="ORF">DFQ27_005782</name>
</gene>
<keyword evidence="5" id="KW-1185">Reference proteome</keyword>
<dbReference type="EMBL" id="JAAAJB010000415">
    <property type="protein sequence ID" value="KAG0256305.1"/>
    <property type="molecule type" value="Genomic_DNA"/>
</dbReference>
<feature type="domain" description="EF-hand" evidence="3">
    <location>
        <begin position="13"/>
        <end position="48"/>
    </location>
</feature>
<protein>
    <submittedName>
        <fullName evidence="4">Calmodulin-like 3</fullName>
    </submittedName>
</protein>
<proteinExistence type="predicted"/>
<feature type="domain" description="EF-hand" evidence="3">
    <location>
        <begin position="94"/>
        <end position="129"/>
    </location>
</feature>
<dbReference type="FunFam" id="1.10.238.10:FF:000003">
    <property type="entry name" value="Calmodulin A"/>
    <property type="match status" value="1"/>
</dbReference>
<keyword evidence="2" id="KW-0106">Calcium</keyword>
<organism evidence="4 5">
    <name type="scientific">Actinomortierella ambigua</name>
    <dbReference type="NCBI Taxonomy" id="1343610"/>
    <lineage>
        <taxon>Eukaryota</taxon>
        <taxon>Fungi</taxon>
        <taxon>Fungi incertae sedis</taxon>
        <taxon>Mucoromycota</taxon>
        <taxon>Mortierellomycotina</taxon>
        <taxon>Mortierellomycetes</taxon>
        <taxon>Mortierellales</taxon>
        <taxon>Mortierellaceae</taxon>
        <taxon>Actinomortierella</taxon>
    </lineage>
</organism>
<dbReference type="InterPro" id="IPR011992">
    <property type="entry name" value="EF-hand-dom_pair"/>
</dbReference>
<keyword evidence="1" id="KW-0677">Repeat</keyword>
<dbReference type="PROSITE" id="PS00018">
    <property type="entry name" value="EF_HAND_1"/>
    <property type="match status" value="3"/>
</dbReference>
<dbReference type="PANTHER" id="PTHR23050">
    <property type="entry name" value="CALCIUM BINDING PROTEIN"/>
    <property type="match status" value="1"/>
</dbReference>
<sequence length="146" mass="16191">MTNPQEYPKLTESQLVNIKDQFNAMDTDRDGTITESEFVKALENANRTPGDYDTLKFFSEADRNKDGKITLNEFVEALHAMGLTQPSSGVQGKKDPKEVDAIFRQFDADGNGYISAKELGAILASQGEHLTEDDLKRMINEADTNG</sequence>
<accession>A0A9P6PXT2</accession>
<name>A0A9P6PXT2_9FUNG</name>
<evidence type="ECO:0000256" key="1">
    <source>
        <dbReference type="ARBA" id="ARBA00022737"/>
    </source>
</evidence>
<dbReference type="InterPro" id="IPR050145">
    <property type="entry name" value="Centrin_CML-like"/>
</dbReference>
<dbReference type="SMART" id="SM00054">
    <property type="entry name" value="EFh"/>
    <property type="match status" value="3"/>
</dbReference>
<dbReference type="PROSITE" id="PS50222">
    <property type="entry name" value="EF_HAND_2"/>
    <property type="match status" value="4"/>
</dbReference>
<feature type="domain" description="EF-hand" evidence="3">
    <location>
        <begin position="56"/>
        <end position="84"/>
    </location>
</feature>
<dbReference type="Pfam" id="PF13499">
    <property type="entry name" value="EF-hand_7"/>
    <property type="match status" value="2"/>
</dbReference>
<dbReference type="InterPro" id="IPR018247">
    <property type="entry name" value="EF_Hand_1_Ca_BS"/>
</dbReference>
<dbReference type="InterPro" id="IPR002048">
    <property type="entry name" value="EF_hand_dom"/>
</dbReference>
<feature type="domain" description="EF-hand" evidence="3">
    <location>
        <begin position="130"/>
        <end position="146"/>
    </location>
</feature>